<dbReference type="InterPro" id="IPR004299">
    <property type="entry name" value="MBOAT_fam"/>
</dbReference>
<feature type="transmembrane region" description="Helical" evidence="6">
    <location>
        <begin position="12"/>
        <end position="29"/>
    </location>
</feature>
<evidence type="ECO:0000256" key="3">
    <source>
        <dbReference type="ARBA" id="ARBA00022989"/>
    </source>
</evidence>
<dbReference type="RefSeq" id="XP_012939359.1">
    <property type="nucleotide sequence ID" value="XM_013083905.1"/>
</dbReference>
<comment type="similarity">
    <text evidence="5">Belongs to the membrane-bound acyltransferase family. HHAT subfamily.</text>
</comment>
<gene>
    <name evidence="8 9" type="primary">LOC101854417</name>
</gene>
<dbReference type="InterPro" id="IPR051085">
    <property type="entry name" value="MB_O-acyltransferase"/>
</dbReference>
<evidence type="ECO:0000313" key="9">
    <source>
        <dbReference type="RefSeq" id="XP_012939359.1"/>
    </source>
</evidence>
<organism evidence="7 8">
    <name type="scientific">Aplysia californica</name>
    <name type="common">California sea hare</name>
    <dbReference type="NCBI Taxonomy" id="6500"/>
    <lineage>
        <taxon>Eukaryota</taxon>
        <taxon>Metazoa</taxon>
        <taxon>Spiralia</taxon>
        <taxon>Lophotrochozoa</taxon>
        <taxon>Mollusca</taxon>
        <taxon>Gastropoda</taxon>
        <taxon>Heterobranchia</taxon>
        <taxon>Euthyneura</taxon>
        <taxon>Tectipleura</taxon>
        <taxon>Aplysiida</taxon>
        <taxon>Aplysioidea</taxon>
        <taxon>Aplysiidae</taxon>
        <taxon>Aplysia</taxon>
    </lineage>
</organism>
<feature type="transmembrane region" description="Helical" evidence="6">
    <location>
        <begin position="531"/>
        <end position="550"/>
    </location>
</feature>
<keyword evidence="4 6" id="KW-0472">Membrane</keyword>
<feature type="transmembrane region" description="Helical" evidence="6">
    <location>
        <begin position="112"/>
        <end position="132"/>
    </location>
</feature>
<proteinExistence type="inferred from homology"/>
<dbReference type="RefSeq" id="XP_005100861.1">
    <property type="nucleotide sequence ID" value="XM_005100804.3"/>
</dbReference>
<keyword evidence="3 6" id="KW-1133">Transmembrane helix</keyword>
<comment type="subcellular location">
    <subcellularLocation>
        <location evidence="1">Membrane</location>
        <topology evidence="1">Multi-pass membrane protein</topology>
    </subcellularLocation>
</comment>
<evidence type="ECO:0000256" key="2">
    <source>
        <dbReference type="ARBA" id="ARBA00022692"/>
    </source>
</evidence>
<dbReference type="PANTHER" id="PTHR13285:SF18">
    <property type="entry name" value="PROTEIN-CYSTEINE N-PALMITOYLTRANSFERASE RASP"/>
    <property type="match status" value="1"/>
</dbReference>
<evidence type="ECO:0000256" key="6">
    <source>
        <dbReference type="SAM" id="Phobius"/>
    </source>
</evidence>
<evidence type="ECO:0000313" key="7">
    <source>
        <dbReference type="Proteomes" id="UP000694888"/>
    </source>
</evidence>
<keyword evidence="2 6" id="KW-0812">Transmembrane</keyword>
<dbReference type="PANTHER" id="PTHR13285">
    <property type="entry name" value="ACYLTRANSFERASE"/>
    <property type="match status" value="1"/>
</dbReference>
<reference evidence="8 9" key="1">
    <citation type="submission" date="2025-05" db="UniProtKB">
        <authorList>
            <consortium name="RefSeq"/>
        </authorList>
    </citation>
    <scope>IDENTIFICATION</scope>
</reference>
<dbReference type="Pfam" id="PF03062">
    <property type="entry name" value="MBOAT"/>
    <property type="match status" value="1"/>
</dbReference>
<evidence type="ECO:0000256" key="1">
    <source>
        <dbReference type="ARBA" id="ARBA00004141"/>
    </source>
</evidence>
<keyword evidence="7" id="KW-1185">Reference proteome</keyword>
<dbReference type="Proteomes" id="UP000694888">
    <property type="component" value="Unplaced"/>
</dbReference>
<dbReference type="GeneID" id="101854417"/>
<evidence type="ECO:0000256" key="4">
    <source>
        <dbReference type="ARBA" id="ARBA00023136"/>
    </source>
</evidence>
<accession>A0ABM0JT33</accession>
<feature type="transmembrane region" description="Helical" evidence="6">
    <location>
        <begin position="340"/>
        <end position="357"/>
    </location>
</feature>
<evidence type="ECO:0000313" key="8">
    <source>
        <dbReference type="RefSeq" id="XP_005100861.1"/>
    </source>
</evidence>
<sequence>MTVDILPRAERIIYWIAGIGSIANALYHLRLESENFQRTPFSENTLTPGWAFLGRKQDLSDVEWGRWRTLTWQLLFFNVLRIIICQSCRAFGFKEQTCKFFILLFDASILNWIMGLRCVLLLLVEAALIYAVSYSNSIWAIWIAILSMTYSLNSHSFMVKKAGYLGLYKRQSDIFYYFTTAEAFVHIGLVSFAIEKIKFKSVHKLSKKTNTSVNKQENDIVQSASQIDMPRKVVKRKRDDSGDVQNDICQRIQRPSDLSSDPSFIDLLYYILCLPKFFDGPIFTYSDFHEQEKAFYERSSPSIPFKDIFKGLFRIAFWALFIEFQCHFFYHSAIGSEAEFVRSMTLTGIIALGYYQGQLFMVKYLCMYGLSCELLRFEGIVPQSSPRCISWVFSYTDMWKYFDVGLYQFIKRYIFIPLGGSHSGFLRQAFASGLVFAFIYFWHGASTALLIWCLGNYAVGLVESLGIKIEKSRMGVYLASFLSSAMQLRIRCLVTALLYLVSCLQIFYFFFEEEIGGIMADRMLFRIPWKQFILEWLGFYVCIQNAMWIYRCHKYLGKQS</sequence>
<feature type="transmembrane region" description="Helical" evidence="6">
    <location>
        <begin position="488"/>
        <end position="511"/>
    </location>
</feature>
<feature type="transmembrane region" description="Helical" evidence="6">
    <location>
        <begin position="425"/>
        <end position="443"/>
    </location>
</feature>
<feature type="transmembrane region" description="Helical" evidence="6">
    <location>
        <begin position="139"/>
        <end position="159"/>
    </location>
</feature>
<evidence type="ECO:0000256" key="5">
    <source>
        <dbReference type="ARBA" id="ARBA00038268"/>
    </source>
</evidence>
<feature type="transmembrane region" description="Helical" evidence="6">
    <location>
        <begin position="174"/>
        <end position="194"/>
    </location>
</feature>
<protein>
    <submittedName>
        <fullName evidence="8 9">Protein-cysteine N-palmitoyltransferase HHAT isoform X1</fullName>
    </submittedName>
</protein>
<name>A0ABM0JT33_APLCA</name>
<feature type="transmembrane region" description="Helical" evidence="6">
    <location>
        <begin position="315"/>
        <end position="334"/>
    </location>
</feature>